<dbReference type="Gene3D" id="3.40.50.12780">
    <property type="entry name" value="N-terminal domain of ligase-like"/>
    <property type="match status" value="1"/>
</dbReference>
<comment type="caution">
    <text evidence="4">The sequence shown here is derived from an EMBL/GenBank/DDBJ whole genome shotgun (WGS) entry which is preliminary data.</text>
</comment>
<dbReference type="InterPro" id="IPR042099">
    <property type="entry name" value="ANL_N_sf"/>
</dbReference>
<sequence>MATSVHAVGTAPAPPVPREDGPGPLIGLPRPSAAQASRLALVGSVPMTYGELSDRADAIAAGLAALGARPGDRVAVWMDKQHHYVEAVLGALRARCAYVPLDGGQPVGRVATIVGDAEPLVLFTDVRHLPALAGTALPASLKGVVVVGEVPADARRPAGTPVRTLAEFTASGAPSAASGTAGDGVDEGADDGALAAILYTSGSTGVPKGVKISHRNLANFIGWVRGELDVGPDDVFANHASFNFDLSTFDLFTAFSVGAAVWIVEDAQARDVTALAEGIHEHGVTVWYSVPSILTLLTRAGVLTDEVCRSLRYVLFAGEPFPVPHLRLLTERLPEQTTLYNLYGPTETNVCTYHRVRPQDLADDGPLPIGGPITGARLKVVDEDGTELTGPGARGELVVEGDCVTPGYWRREFEPMAEQHRAGRHPTGDLVAVEEAGLVYRGRKDRMVKINGYRVELGEVEAAALRHPDLADTAALVAGEGSKARLVLFYTLRPGAKRPNTVALKRHCAGHVPHYMVPQTMTCVPELPRNANGKTDYRRLAEREDRA</sequence>
<feature type="region of interest" description="Disordered" evidence="1">
    <location>
        <begin position="1"/>
        <end position="29"/>
    </location>
</feature>
<accession>A0ABW4IVF7</accession>
<evidence type="ECO:0000313" key="4">
    <source>
        <dbReference type="EMBL" id="MFD1660503.1"/>
    </source>
</evidence>
<reference evidence="5" key="1">
    <citation type="journal article" date="2019" name="Int. J. Syst. Evol. Microbiol.">
        <title>The Global Catalogue of Microorganisms (GCM) 10K type strain sequencing project: providing services to taxonomists for standard genome sequencing and annotation.</title>
        <authorList>
            <consortium name="The Broad Institute Genomics Platform"/>
            <consortium name="The Broad Institute Genome Sequencing Center for Infectious Disease"/>
            <person name="Wu L."/>
            <person name="Ma J."/>
        </authorList>
    </citation>
    <scope>NUCLEOTIDE SEQUENCE [LARGE SCALE GENOMIC DNA]</scope>
    <source>
        <strain evidence="5">CGMCC 1.12470</strain>
    </source>
</reference>
<evidence type="ECO:0000313" key="5">
    <source>
        <dbReference type="Proteomes" id="UP001597261"/>
    </source>
</evidence>
<organism evidence="4 5">
    <name type="scientific">Streptomyces caeni</name>
    <dbReference type="NCBI Taxonomy" id="2307231"/>
    <lineage>
        <taxon>Bacteria</taxon>
        <taxon>Bacillati</taxon>
        <taxon>Actinomycetota</taxon>
        <taxon>Actinomycetes</taxon>
        <taxon>Kitasatosporales</taxon>
        <taxon>Streptomycetaceae</taxon>
        <taxon>Streptomyces</taxon>
    </lineage>
</organism>
<dbReference type="PROSITE" id="PS00455">
    <property type="entry name" value="AMP_BINDING"/>
    <property type="match status" value="1"/>
</dbReference>
<dbReference type="RefSeq" id="WP_381084663.1">
    <property type="nucleotide sequence ID" value="NZ_JBHUDX010000053.1"/>
</dbReference>
<feature type="domain" description="AMP-dependent synthetase/ligase" evidence="2">
    <location>
        <begin position="35"/>
        <end position="409"/>
    </location>
</feature>
<proteinExistence type="predicted"/>
<gene>
    <name evidence="4" type="ORF">ACFSL4_20395</name>
</gene>
<dbReference type="Gene3D" id="3.30.300.30">
    <property type="match status" value="1"/>
</dbReference>
<dbReference type="PANTHER" id="PTHR45527">
    <property type="entry name" value="NONRIBOSOMAL PEPTIDE SYNTHETASE"/>
    <property type="match status" value="1"/>
</dbReference>
<evidence type="ECO:0000259" key="3">
    <source>
        <dbReference type="Pfam" id="PF13193"/>
    </source>
</evidence>
<dbReference type="InterPro" id="IPR045851">
    <property type="entry name" value="AMP-bd_C_sf"/>
</dbReference>
<dbReference type="InterPro" id="IPR000873">
    <property type="entry name" value="AMP-dep_synth/lig_dom"/>
</dbReference>
<dbReference type="Proteomes" id="UP001597261">
    <property type="component" value="Unassembled WGS sequence"/>
</dbReference>
<protein>
    <submittedName>
        <fullName evidence="4">Amino acid adenylation domain-containing protein</fullName>
    </submittedName>
</protein>
<name>A0ABW4IVF7_9ACTN</name>
<dbReference type="PANTHER" id="PTHR45527:SF1">
    <property type="entry name" value="FATTY ACID SYNTHASE"/>
    <property type="match status" value="1"/>
</dbReference>
<evidence type="ECO:0000259" key="2">
    <source>
        <dbReference type="Pfam" id="PF00501"/>
    </source>
</evidence>
<dbReference type="InterPro" id="IPR010071">
    <property type="entry name" value="AA_adenyl_dom"/>
</dbReference>
<dbReference type="Pfam" id="PF13193">
    <property type="entry name" value="AMP-binding_C"/>
    <property type="match status" value="1"/>
</dbReference>
<evidence type="ECO:0000256" key="1">
    <source>
        <dbReference type="SAM" id="MobiDB-lite"/>
    </source>
</evidence>
<dbReference type="EMBL" id="JBHUDX010000053">
    <property type="protein sequence ID" value="MFD1660503.1"/>
    <property type="molecule type" value="Genomic_DNA"/>
</dbReference>
<dbReference type="NCBIfam" id="TIGR01733">
    <property type="entry name" value="AA-adenyl-dom"/>
    <property type="match status" value="1"/>
</dbReference>
<dbReference type="InterPro" id="IPR020845">
    <property type="entry name" value="AMP-binding_CS"/>
</dbReference>
<keyword evidence="5" id="KW-1185">Reference proteome</keyword>
<feature type="domain" description="AMP-binding enzyme C-terminal" evidence="3">
    <location>
        <begin position="459"/>
        <end position="534"/>
    </location>
</feature>
<dbReference type="Pfam" id="PF00501">
    <property type="entry name" value="AMP-binding"/>
    <property type="match status" value="1"/>
</dbReference>
<dbReference type="SUPFAM" id="SSF56801">
    <property type="entry name" value="Acetyl-CoA synthetase-like"/>
    <property type="match status" value="1"/>
</dbReference>
<dbReference type="InterPro" id="IPR025110">
    <property type="entry name" value="AMP-bd_C"/>
</dbReference>